<accession>A0ABC9ZL18</accession>
<feature type="transmembrane region" description="Helical" evidence="1">
    <location>
        <begin position="58"/>
        <end position="76"/>
    </location>
</feature>
<reference evidence="2 3" key="1">
    <citation type="submission" date="2019-06" db="EMBL/GenBank/DDBJ databases">
        <title>Draft genome sequence of Corynebacterium striatum NBRC 15291.</title>
        <authorList>
            <person name="Miura T."/>
            <person name="Furukawa M."/>
            <person name="Shimamura M."/>
            <person name="Ohyama Y."/>
            <person name="Yamazoe A."/>
            <person name="Kawasaki H."/>
        </authorList>
    </citation>
    <scope>NUCLEOTIDE SEQUENCE [LARGE SCALE GENOMIC DNA]</scope>
    <source>
        <strain evidence="2 3">NBRC 15291</strain>
    </source>
</reference>
<evidence type="ECO:0000313" key="3">
    <source>
        <dbReference type="Proteomes" id="UP000315234"/>
    </source>
</evidence>
<proteinExistence type="predicted"/>
<keyword evidence="1" id="KW-0812">Transmembrane</keyword>
<dbReference type="NCBIfam" id="TIGR02611">
    <property type="entry name" value="TIGR02611 family protein"/>
    <property type="match status" value="1"/>
</dbReference>
<dbReference type="InterPro" id="IPR013434">
    <property type="entry name" value="CHP02611"/>
</dbReference>
<comment type="caution">
    <text evidence="2">The sequence shown here is derived from an EMBL/GenBank/DDBJ whole genome shotgun (WGS) entry which is preliminary data.</text>
</comment>
<feature type="transmembrane region" description="Helical" evidence="1">
    <location>
        <begin position="31"/>
        <end position="52"/>
    </location>
</feature>
<evidence type="ECO:0000313" key="2">
    <source>
        <dbReference type="EMBL" id="GEA42895.1"/>
    </source>
</evidence>
<keyword evidence="1" id="KW-1133">Transmembrane helix</keyword>
<dbReference type="AlphaFoldDB" id="A0ABC9ZL18"/>
<evidence type="ECO:0000256" key="1">
    <source>
        <dbReference type="SAM" id="Phobius"/>
    </source>
</evidence>
<dbReference type="EMBL" id="BJLD01000001">
    <property type="protein sequence ID" value="GEA42895.1"/>
    <property type="molecule type" value="Genomic_DNA"/>
</dbReference>
<organism evidence="2 3">
    <name type="scientific">Corynebacterium striatum</name>
    <dbReference type="NCBI Taxonomy" id="43770"/>
    <lineage>
        <taxon>Bacteria</taxon>
        <taxon>Bacillati</taxon>
        <taxon>Actinomycetota</taxon>
        <taxon>Actinomycetes</taxon>
        <taxon>Mycobacteriales</taxon>
        <taxon>Corynebacteriaceae</taxon>
        <taxon>Corynebacterium</taxon>
    </lineage>
</organism>
<gene>
    <name evidence="2" type="ORF">Cst04h_10650</name>
</gene>
<keyword evidence="1" id="KW-0472">Membrane</keyword>
<protein>
    <submittedName>
        <fullName evidence="2">Membrane protein</fullName>
    </submittedName>
</protein>
<sequence>MRMGTMREAVHERVENFRDRHSRSKEAKYGFLVRPLTLTLGWTILIVGLITIPLPGQGWLTTFVGIGILSLEVHWARHLLEWGVHQYDRFFDWFGRQSMRTRALLITLLIVIIWLVFALILWGSWATGYLDFLNGFFAWLGITRPEFGAA</sequence>
<dbReference type="Proteomes" id="UP000315234">
    <property type="component" value="Unassembled WGS sequence"/>
</dbReference>
<name>A0ABC9ZL18_CORST</name>
<dbReference type="Pfam" id="PF09656">
    <property type="entry name" value="PGPGW"/>
    <property type="match status" value="1"/>
</dbReference>
<dbReference type="InterPro" id="IPR019099">
    <property type="entry name" value="Uncharacterised_PGPGW_TM"/>
</dbReference>
<feature type="transmembrane region" description="Helical" evidence="1">
    <location>
        <begin position="103"/>
        <end position="125"/>
    </location>
</feature>